<evidence type="ECO:0000313" key="1">
    <source>
        <dbReference type="EMBL" id="MBL4933867.1"/>
    </source>
</evidence>
<comment type="caution">
    <text evidence="1">The sequence shown here is derived from an EMBL/GenBank/DDBJ whole genome shotgun (WGS) entry which is preliminary data.</text>
</comment>
<accession>A0A937K5M0</accession>
<dbReference type="EMBL" id="JAESWA010000028">
    <property type="protein sequence ID" value="MBL4933867.1"/>
    <property type="molecule type" value="Genomic_DNA"/>
</dbReference>
<keyword evidence="2" id="KW-1185">Reference proteome</keyword>
<proteinExistence type="predicted"/>
<dbReference type="AlphaFoldDB" id="A0A937K5M0"/>
<dbReference type="PANTHER" id="PTHR40056:SF1">
    <property type="entry name" value="DUF1836 DOMAIN-CONTAINING PROTEIN"/>
    <property type="match status" value="1"/>
</dbReference>
<name>A0A937K5M0_9CLOT</name>
<dbReference type="PANTHER" id="PTHR40056">
    <property type="entry name" value="HYPOTHETICAL CYTOSOLIC PROTEIN"/>
    <property type="match status" value="1"/>
</dbReference>
<reference evidence="1" key="1">
    <citation type="submission" date="2021-01" db="EMBL/GenBank/DDBJ databases">
        <title>Genome public.</title>
        <authorList>
            <person name="Liu C."/>
            <person name="Sun Q."/>
        </authorList>
    </citation>
    <scope>NUCLEOTIDE SEQUENCE</scope>
    <source>
        <strain evidence="1">YIM B02565</strain>
    </source>
</reference>
<dbReference type="Pfam" id="PF08876">
    <property type="entry name" value="DUF1836"/>
    <property type="match status" value="1"/>
</dbReference>
<dbReference type="RefSeq" id="WP_202769330.1">
    <property type="nucleotide sequence ID" value="NZ_JAESWA010000028.1"/>
</dbReference>
<dbReference type="InterPro" id="IPR014975">
    <property type="entry name" value="DUF1836"/>
</dbReference>
<dbReference type="Proteomes" id="UP000623681">
    <property type="component" value="Unassembled WGS sequence"/>
</dbReference>
<evidence type="ECO:0000313" key="2">
    <source>
        <dbReference type="Proteomes" id="UP000623681"/>
    </source>
</evidence>
<protein>
    <submittedName>
        <fullName evidence="1">DUF1836 domain-containing protein</fullName>
    </submittedName>
</protein>
<sequence length="187" mass="21972">MKNENIKNLIDKLSLENAITLDEIPEIDLYMDQVIQLFEAKYTEALRNEEEKVLTKTMINNYAKDKLIMPIKNKKYSKEHLILLSLIYQFKGSLSINDIKKIMNPIVKSLSEGEEFPLRKLYTEYLEIYDEDVNNFKNTVDKSIENIKPEKDGYISKMLLLSSFINMSNMYRKLAERIVDDISLSEK</sequence>
<organism evidence="1 2">
    <name type="scientific">Clostridium paridis</name>
    <dbReference type="NCBI Taxonomy" id="2803863"/>
    <lineage>
        <taxon>Bacteria</taxon>
        <taxon>Bacillati</taxon>
        <taxon>Bacillota</taxon>
        <taxon>Clostridia</taxon>
        <taxon>Eubacteriales</taxon>
        <taxon>Clostridiaceae</taxon>
        <taxon>Clostridium</taxon>
    </lineage>
</organism>
<gene>
    <name evidence="1" type="ORF">JK634_18950</name>
</gene>